<dbReference type="PANTHER" id="PTHR43861">
    <property type="entry name" value="TRANS-ACONITATE 2-METHYLTRANSFERASE-RELATED"/>
    <property type="match status" value="1"/>
</dbReference>
<name>A0A5B7SYK3_9FLAO</name>
<dbReference type="KEGG" id="asag:FGM00_17815"/>
<protein>
    <submittedName>
        <fullName evidence="2">Class I SAM-dependent methyltransferase</fullName>
    </submittedName>
</protein>
<organism evidence="2 3">
    <name type="scientific">Aggregatimonas sangjinii</name>
    <dbReference type="NCBI Taxonomy" id="2583587"/>
    <lineage>
        <taxon>Bacteria</taxon>
        <taxon>Pseudomonadati</taxon>
        <taxon>Bacteroidota</taxon>
        <taxon>Flavobacteriia</taxon>
        <taxon>Flavobacteriales</taxon>
        <taxon>Flavobacteriaceae</taxon>
        <taxon>Aggregatimonas</taxon>
    </lineage>
</organism>
<dbReference type="Proteomes" id="UP000310017">
    <property type="component" value="Chromosome"/>
</dbReference>
<dbReference type="Gene3D" id="3.40.50.150">
    <property type="entry name" value="Vaccinia Virus protein VP39"/>
    <property type="match status" value="1"/>
</dbReference>
<dbReference type="RefSeq" id="WP_138854217.1">
    <property type="nucleotide sequence ID" value="NZ_CP040710.1"/>
</dbReference>
<evidence type="ECO:0000313" key="2">
    <source>
        <dbReference type="EMBL" id="QCX01880.1"/>
    </source>
</evidence>
<dbReference type="EMBL" id="CP040710">
    <property type="protein sequence ID" value="QCX01880.1"/>
    <property type="molecule type" value="Genomic_DNA"/>
</dbReference>
<keyword evidence="3" id="KW-1185">Reference proteome</keyword>
<dbReference type="InterPro" id="IPR029063">
    <property type="entry name" value="SAM-dependent_MTases_sf"/>
</dbReference>
<keyword evidence="2" id="KW-0489">Methyltransferase</keyword>
<gene>
    <name evidence="2" type="ORF">FGM00_17815</name>
</gene>
<dbReference type="GO" id="GO:0008168">
    <property type="term" value="F:methyltransferase activity"/>
    <property type="evidence" value="ECO:0007669"/>
    <property type="project" value="UniProtKB-KW"/>
</dbReference>
<reference evidence="2 3" key="1">
    <citation type="submission" date="2019-05" db="EMBL/GenBank/DDBJ databases">
        <title>Genome sequencing of F202Z8.</title>
        <authorList>
            <person name="Kwon Y.M."/>
        </authorList>
    </citation>
    <scope>NUCLEOTIDE SEQUENCE [LARGE SCALE GENOMIC DNA]</scope>
    <source>
        <strain evidence="2 3">F202Z8</strain>
    </source>
</reference>
<accession>A0A5B7SYK3</accession>
<sequence>MKSYLKTKDHSVSGEHFELLFDADLELLVTHPQPKDLGKYYESESYISHTDSSTSLIDKIYQIVKRYSLSKKGRLISQYAKNEKTLLDFGAGTGDFLLTAKNENWTVTGVEPHIGARAKSSEKGIALLEDISEIKSGKFEVITLWHVLEHLPDLNKQIEALVGKLEQEGTLIIAVPNFKSHDARHYKNFWAAYDVPRHLWHFSKKAIEKLFEPHDMKIIAVRPMLFDAFYVSLLSEKYKTGRQNYLKAFYRGLFSNMKAMRSKEHSSLIYILQKA</sequence>
<dbReference type="OrthoDB" id="2370471at2"/>
<keyword evidence="1 2" id="KW-0808">Transferase</keyword>
<dbReference type="AlphaFoldDB" id="A0A5B7SYK3"/>
<proteinExistence type="predicted"/>
<dbReference type="GO" id="GO:0032259">
    <property type="term" value="P:methylation"/>
    <property type="evidence" value="ECO:0007669"/>
    <property type="project" value="UniProtKB-KW"/>
</dbReference>
<dbReference type="PANTHER" id="PTHR43861:SF3">
    <property type="entry name" value="PUTATIVE (AFU_ORTHOLOGUE AFUA_2G14390)-RELATED"/>
    <property type="match status" value="1"/>
</dbReference>
<dbReference type="CDD" id="cd02440">
    <property type="entry name" value="AdoMet_MTases"/>
    <property type="match status" value="1"/>
</dbReference>
<dbReference type="Pfam" id="PF13489">
    <property type="entry name" value="Methyltransf_23"/>
    <property type="match status" value="1"/>
</dbReference>
<evidence type="ECO:0000256" key="1">
    <source>
        <dbReference type="ARBA" id="ARBA00022679"/>
    </source>
</evidence>
<dbReference type="SUPFAM" id="SSF53335">
    <property type="entry name" value="S-adenosyl-L-methionine-dependent methyltransferases"/>
    <property type="match status" value="1"/>
</dbReference>
<evidence type="ECO:0000313" key="3">
    <source>
        <dbReference type="Proteomes" id="UP000310017"/>
    </source>
</evidence>